<keyword evidence="1" id="KW-0472">Membrane</keyword>
<reference evidence="2 3" key="1">
    <citation type="submission" date="2019-05" db="EMBL/GenBank/DDBJ databases">
        <title>Burkholderia sp. DHOD12, isolated from subtropical forest soil.</title>
        <authorList>
            <person name="Gao Z.-H."/>
            <person name="Qiu L.-H."/>
        </authorList>
    </citation>
    <scope>NUCLEOTIDE SEQUENCE [LARGE SCALE GENOMIC DNA]</scope>
    <source>
        <strain evidence="2 3">DHOD12</strain>
    </source>
</reference>
<proteinExistence type="predicted"/>
<protein>
    <submittedName>
        <fullName evidence="2">Uncharacterized protein</fullName>
    </submittedName>
</protein>
<dbReference type="KEGG" id="tvl:FAZ95_00990"/>
<name>A0A4P8IJB6_9BURK</name>
<evidence type="ECO:0000256" key="1">
    <source>
        <dbReference type="SAM" id="Phobius"/>
    </source>
</evidence>
<dbReference type="EMBL" id="CP040077">
    <property type="protein sequence ID" value="QCP47881.1"/>
    <property type="molecule type" value="Genomic_DNA"/>
</dbReference>
<dbReference type="RefSeq" id="WP_137330723.1">
    <property type="nucleotide sequence ID" value="NZ_CP040077.1"/>
</dbReference>
<dbReference type="OrthoDB" id="6635951at2"/>
<keyword evidence="1" id="KW-1133">Transmembrane helix</keyword>
<keyword evidence="1" id="KW-0812">Transmembrane</keyword>
<dbReference type="AlphaFoldDB" id="A0A4P8IJB6"/>
<sequence>MIEQVEHALTRVLRAGDGAIKRKDVSDAIVDVIRKLRIARELNERYYIAVAGTQGAGKTRLIRELYGLDRTWLDDNEGRGERLPVFVVEEEGIDEPYGVVQSVNSQGDIVERRLSGEDFRNRIVSWRDEKDDSDLLPMLLVPRRYFNGSKVGFVLLPGYEVENESNSVWQRLMRRTLTLALGTIIVTDVGRLAESTQLDILRDLSTTCLEARKPVIVASKTENVDASERVRIGDRVAEVFGVPDGERDRIVPSGVGNADYVAGWSQALIDGLNRYALHAAESDELRVTDMLDLLDGELPRVQAALEHALVDEGVVSSVAELQRASIVEKFTAAVAKYRRSYERELRRQIRDYANRARDAAKRRYADEETGFRNKARHVKEFLQLRSGEREQAHIDRIIDCWRAPGGQEGPTNPMETDFQVLSRMAKTHLQLESQAGALSEKSANLPALLGYEGGVPDALEDAPWAAPYVLRGLKHVLSASSKDDADVSTHEDREALQRVVQLIPAITMEFIRINQALLMSGPGMNVSLVQAEKLGDQAVKLSGAIALNNSLRNVLRTVACILAVDVAIDGSLDTIPSLMNAIFGAATAATGIGATLSLIASGVVAGGFLAYAAIKEVHQYDAARRGYIDTVMDHLAAAHVDRHLEIYDELMELIEERMQRALGAAYRLDVSLGFRDQLLRGIAALERARLKLMSDVRDRQVLA</sequence>
<feature type="transmembrane region" description="Helical" evidence="1">
    <location>
        <begin position="581"/>
        <end position="614"/>
    </location>
</feature>
<evidence type="ECO:0000313" key="2">
    <source>
        <dbReference type="EMBL" id="QCP47881.1"/>
    </source>
</evidence>
<accession>A0A4P8IJB6</accession>
<dbReference type="Gene3D" id="3.40.50.300">
    <property type="entry name" value="P-loop containing nucleotide triphosphate hydrolases"/>
    <property type="match status" value="1"/>
</dbReference>
<keyword evidence="3" id="KW-1185">Reference proteome</keyword>
<organism evidence="2 3">
    <name type="scientific">Trinickia violacea</name>
    <dbReference type="NCBI Taxonomy" id="2571746"/>
    <lineage>
        <taxon>Bacteria</taxon>
        <taxon>Pseudomonadati</taxon>
        <taxon>Pseudomonadota</taxon>
        <taxon>Betaproteobacteria</taxon>
        <taxon>Burkholderiales</taxon>
        <taxon>Burkholderiaceae</taxon>
        <taxon>Trinickia</taxon>
    </lineage>
</organism>
<gene>
    <name evidence="2" type="ORF">FAZ95_00990</name>
</gene>
<dbReference type="InterPro" id="IPR027417">
    <property type="entry name" value="P-loop_NTPase"/>
</dbReference>
<dbReference type="Proteomes" id="UP000298656">
    <property type="component" value="Chromosome 1"/>
</dbReference>
<dbReference type="SUPFAM" id="SSF52540">
    <property type="entry name" value="P-loop containing nucleoside triphosphate hydrolases"/>
    <property type="match status" value="1"/>
</dbReference>
<evidence type="ECO:0000313" key="3">
    <source>
        <dbReference type="Proteomes" id="UP000298656"/>
    </source>
</evidence>